<name>A0A139AUQ6_GONPJ</name>
<comment type="catalytic activity">
    <reaction evidence="1">
        <text>Eliminative cleavage of (1-&gt;4)-alpha-D-galacturonan to give oligosaccharides with 4-deoxy-alpha-D-galact-4-enuronosyl groups at their non-reducing ends.</text>
        <dbReference type="EC" id="4.2.2.2"/>
    </reaction>
</comment>
<comment type="function">
    <text evidence="10">Pectinolytic enzyme consist of four classes of enzymes: pectin lyase, polygalacturonase, pectin methylesterase and rhamnogalacturonase. Among pectinolytic enzymes, pectin lyase is the most important in depolymerization of pectin, since it cleaves internal glycosidic bonds of highly methylated pectins. Favors pectate, the anion, over pectin, the methyl ester.</text>
</comment>
<accession>A0A139AUQ6</accession>
<sequence length="406" mass="42024">MHMAPLARIAVSLVALIAFSTTPALAGISDDFNVEASPRILSVREYLGDVTAIDGRSEMAARHLHVAVERRAAECKESCVARCNAKKDPAVKAICLPGCDTKKPCSGATPAPVPAPASPAPVPSPATPAPAPTTPAPVPAPVTPSPAPAPAPSTGTGTALPASCAASTTTAPAGLPAVFPTAKGSRSCTAPVTVTGTFDGGMFRYDRGVGFRGPNNCLNIEPGKADTIFLLEDGATLQNVIIGSEVKDSVYCMGNCKLINVWFEQTCEDSWSLKNPTTCTTCQMSWNGGAINGFTDKGIQHNGAGTVTVTNVDVYYSGSGKFYRSCGGCGYPNRNVVVQGVRVHGTKGETFVGINDQAAKDTAVLKQVSIPAAFGADWPICKKFGSDTHDLDGVFCKFTAADVVRT</sequence>
<dbReference type="EMBL" id="KQ965735">
    <property type="protein sequence ID" value="KXS20448.1"/>
    <property type="molecule type" value="Genomic_DNA"/>
</dbReference>
<comment type="cofactor">
    <cofactor evidence="2">
        <name>Ca(2+)</name>
        <dbReference type="ChEBI" id="CHEBI:29108"/>
    </cofactor>
</comment>
<dbReference type="SUPFAM" id="SSF51126">
    <property type="entry name" value="Pectin lyase-like"/>
    <property type="match status" value="1"/>
</dbReference>
<dbReference type="PANTHER" id="PTHR33407:SF9">
    <property type="entry name" value="PECTATE LYASE F-RELATED"/>
    <property type="match status" value="1"/>
</dbReference>
<gene>
    <name evidence="14" type="ORF">M427DRAFT_66453</name>
</gene>
<protein>
    <recommendedName>
        <fullName evidence="11">Probable pectate lyase F</fullName>
        <ecNumber evidence="5">4.2.2.2</ecNumber>
    </recommendedName>
</protein>
<dbReference type="PANTHER" id="PTHR33407">
    <property type="entry name" value="PECTATE LYASE F-RELATED"/>
    <property type="match status" value="1"/>
</dbReference>
<evidence type="ECO:0000256" key="2">
    <source>
        <dbReference type="ARBA" id="ARBA00001913"/>
    </source>
</evidence>
<evidence type="ECO:0000256" key="10">
    <source>
        <dbReference type="ARBA" id="ARBA00025679"/>
    </source>
</evidence>
<dbReference type="InterPro" id="IPR004898">
    <property type="entry name" value="Pectate_lyase_PlyH/PlyE-like"/>
</dbReference>
<dbReference type="GO" id="GO:0045490">
    <property type="term" value="P:pectin catabolic process"/>
    <property type="evidence" value="ECO:0007669"/>
    <property type="project" value="TreeGrafter"/>
</dbReference>
<dbReference type="AlphaFoldDB" id="A0A139AUQ6"/>
<evidence type="ECO:0000256" key="11">
    <source>
        <dbReference type="ARBA" id="ARBA00039895"/>
    </source>
</evidence>
<evidence type="ECO:0000256" key="3">
    <source>
        <dbReference type="ARBA" id="ARBA00004613"/>
    </source>
</evidence>
<dbReference type="STRING" id="1344416.A0A139AUQ6"/>
<dbReference type="InterPro" id="IPR012334">
    <property type="entry name" value="Pectin_lyas_fold"/>
</dbReference>
<evidence type="ECO:0000256" key="12">
    <source>
        <dbReference type="SAM" id="MobiDB-lite"/>
    </source>
</evidence>
<dbReference type="GO" id="GO:0030570">
    <property type="term" value="F:pectate lyase activity"/>
    <property type="evidence" value="ECO:0007669"/>
    <property type="project" value="UniProtKB-EC"/>
</dbReference>
<dbReference type="EC" id="4.2.2.2" evidence="5"/>
<evidence type="ECO:0000256" key="4">
    <source>
        <dbReference type="ARBA" id="ARBA00006463"/>
    </source>
</evidence>
<dbReference type="Pfam" id="PF03211">
    <property type="entry name" value="Pectate_lyase"/>
    <property type="match status" value="1"/>
</dbReference>
<evidence type="ECO:0000256" key="7">
    <source>
        <dbReference type="ARBA" id="ARBA00022729"/>
    </source>
</evidence>
<evidence type="ECO:0000256" key="9">
    <source>
        <dbReference type="ARBA" id="ARBA00023239"/>
    </source>
</evidence>
<evidence type="ECO:0000256" key="8">
    <source>
        <dbReference type="ARBA" id="ARBA00022837"/>
    </source>
</evidence>
<dbReference type="GO" id="GO:0005576">
    <property type="term" value="C:extracellular region"/>
    <property type="evidence" value="ECO:0007669"/>
    <property type="project" value="UniProtKB-SubCell"/>
</dbReference>
<organism evidence="14 15">
    <name type="scientific">Gonapodya prolifera (strain JEL478)</name>
    <name type="common">Monoblepharis prolifera</name>
    <dbReference type="NCBI Taxonomy" id="1344416"/>
    <lineage>
        <taxon>Eukaryota</taxon>
        <taxon>Fungi</taxon>
        <taxon>Fungi incertae sedis</taxon>
        <taxon>Chytridiomycota</taxon>
        <taxon>Chytridiomycota incertae sedis</taxon>
        <taxon>Monoblepharidomycetes</taxon>
        <taxon>Monoblepharidales</taxon>
        <taxon>Gonapodyaceae</taxon>
        <taxon>Gonapodya</taxon>
    </lineage>
</organism>
<evidence type="ECO:0000256" key="1">
    <source>
        <dbReference type="ARBA" id="ARBA00000695"/>
    </source>
</evidence>
<dbReference type="InterPro" id="IPR011050">
    <property type="entry name" value="Pectin_lyase_fold/virulence"/>
</dbReference>
<feature type="region of interest" description="Disordered" evidence="12">
    <location>
        <begin position="106"/>
        <end position="162"/>
    </location>
</feature>
<evidence type="ECO:0000256" key="6">
    <source>
        <dbReference type="ARBA" id="ARBA00022525"/>
    </source>
</evidence>
<keyword evidence="9 14" id="KW-0456">Lyase</keyword>
<evidence type="ECO:0000256" key="13">
    <source>
        <dbReference type="SAM" id="SignalP"/>
    </source>
</evidence>
<reference evidence="14 15" key="1">
    <citation type="journal article" date="2015" name="Genome Biol. Evol.">
        <title>Phylogenomic analyses indicate that early fungi evolved digesting cell walls of algal ancestors of land plants.</title>
        <authorList>
            <person name="Chang Y."/>
            <person name="Wang S."/>
            <person name="Sekimoto S."/>
            <person name="Aerts A.L."/>
            <person name="Choi C."/>
            <person name="Clum A."/>
            <person name="LaButti K.M."/>
            <person name="Lindquist E.A."/>
            <person name="Yee Ngan C."/>
            <person name="Ohm R.A."/>
            <person name="Salamov A.A."/>
            <person name="Grigoriev I.V."/>
            <person name="Spatafora J.W."/>
            <person name="Berbee M.L."/>
        </authorList>
    </citation>
    <scope>NUCLEOTIDE SEQUENCE [LARGE SCALE GENOMIC DNA]</scope>
    <source>
        <strain evidence="14 15">JEL478</strain>
    </source>
</reference>
<dbReference type="OrthoDB" id="4839310at2759"/>
<keyword evidence="8" id="KW-0106">Calcium</keyword>
<feature type="compositionally biased region" description="Pro residues" evidence="12">
    <location>
        <begin position="111"/>
        <end position="151"/>
    </location>
</feature>
<proteinExistence type="inferred from homology"/>
<evidence type="ECO:0000313" key="15">
    <source>
        <dbReference type="Proteomes" id="UP000070544"/>
    </source>
</evidence>
<feature type="compositionally biased region" description="Low complexity" evidence="12">
    <location>
        <begin position="152"/>
        <end position="162"/>
    </location>
</feature>
<evidence type="ECO:0000313" key="14">
    <source>
        <dbReference type="EMBL" id="KXS20448.1"/>
    </source>
</evidence>
<keyword evidence="15" id="KW-1185">Reference proteome</keyword>
<dbReference type="Gene3D" id="2.160.20.10">
    <property type="entry name" value="Single-stranded right-handed beta-helix, Pectin lyase-like"/>
    <property type="match status" value="1"/>
</dbReference>
<keyword evidence="7 13" id="KW-0732">Signal</keyword>
<keyword evidence="6" id="KW-0964">Secreted</keyword>
<comment type="similarity">
    <text evidence="4">Belongs to the polysaccharide lyase 3 family.</text>
</comment>
<feature type="chain" id="PRO_5007296416" description="Probable pectate lyase F" evidence="13">
    <location>
        <begin position="27"/>
        <end position="406"/>
    </location>
</feature>
<evidence type="ECO:0000256" key="5">
    <source>
        <dbReference type="ARBA" id="ARBA00012272"/>
    </source>
</evidence>
<dbReference type="Proteomes" id="UP000070544">
    <property type="component" value="Unassembled WGS sequence"/>
</dbReference>
<comment type="subcellular location">
    <subcellularLocation>
        <location evidence="3">Secreted</location>
    </subcellularLocation>
</comment>
<feature type="signal peptide" evidence="13">
    <location>
        <begin position="1"/>
        <end position="26"/>
    </location>
</feature>